<evidence type="ECO:0000259" key="1">
    <source>
        <dbReference type="Pfam" id="PF13673"/>
    </source>
</evidence>
<accession>K0PSG1</accession>
<name>K0PSG1_9HYPH</name>
<dbReference type="SUPFAM" id="SSF55729">
    <property type="entry name" value="Acyl-CoA N-acyltransferases (Nat)"/>
    <property type="match status" value="1"/>
</dbReference>
<keyword evidence="3" id="KW-1185">Reference proteome</keyword>
<keyword evidence="2" id="KW-0808">Transferase</keyword>
<keyword evidence="2" id="KW-0012">Acyltransferase</keyword>
<dbReference type="GO" id="GO:0016746">
    <property type="term" value="F:acyltransferase activity"/>
    <property type="evidence" value="ECO:0007669"/>
    <property type="project" value="UniProtKB-KW"/>
</dbReference>
<dbReference type="AlphaFoldDB" id="K0PSG1"/>
<sequence length="93" mass="10355">MEIFPRGVREVASRDHGPAQINAWAKVEDRQAWWQHPDRQGIGGASSLLQRIEAEATKGGLKRIFAEASLTVGPFFEPRGFVVLARQSVEKRG</sequence>
<dbReference type="STRING" id="1211777.BN77_1440"/>
<proteinExistence type="predicted"/>
<dbReference type="InterPro" id="IPR016181">
    <property type="entry name" value="Acyl_CoA_acyltransferase"/>
</dbReference>
<evidence type="ECO:0000313" key="3">
    <source>
        <dbReference type="Proteomes" id="UP000009319"/>
    </source>
</evidence>
<dbReference type="Pfam" id="PF13673">
    <property type="entry name" value="Acetyltransf_10"/>
    <property type="match status" value="1"/>
</dbReference>
<dbReference type="Gene3D" id="3.40.630.30">
    <property type="match status" value="1"/>
</dbReference>
<gene>
    <name evidence="2" type="ORF">BN77_1440</name>
</gene>
<dbReference type="InterPro" id="IPR000182">
    <property type="entry name" value="GNAT_dom"/>
</dbReference>
<dbReference type="eggNOG" id="COG1247">
    <property type="taxonomic scope" value="Bacteria"/>
</dbReference>
<organism evidence="2 3">
    <name type="scientific">Rhizobium mesoamericanum STM3625</name>
    <dbReference type="NCBI Taxonomy" id="1211777"/>
    <lineage>
        <taxon>Bacteria</taxon>
        <taxon>Pseudomonadati</taxon>
        <taxon>Pseudomonadota</taxon>
        <taxon>Alphaproteobacteria</taxon>
        <taxon>Hyphomicrobiales</taxon>
        <taxon>Rhizobiaceae</taxon>
        <taxon>Rhizobium/Agrobacterium group</taxon>
        <taxon>Rhizobium</taxon>
    </lineage>
</organism>
<dbReference type="Proteomes" id="UP000009319">
    <property type="component" value="Unassembled WGS sequence"/>
</dbReference>
<dbReference type="EMBL" id="CANI01000003">
    <property type="protein sequence ID" value="CCM74320.1"/>
    <property type="molecule type" value="Genomic_DNA"/>
</dbReference>
<dbReference type="EC" id="2.3.1.-" evidence="2"/>
<evidence type="ECO:0000313" key="2">
    <source>
        <dbReference type="EMBL" id="CCM74320.1"/>
    </source>
</evidence>
<comment type="caution">
    <text evidence="2">The sequence shown here is derived from an EMBL/GenBank/DDBJ whole genome shotgun (WGS) entry which is preliminary data.</text>
</comment>
<protein>
    <submittedName>
        <fullName evidence="2">Putative acetyltransferase protein</fullName>
        <ecNumber evidence="2">2.3.1.-</ecNumber>
    </submittedName>
</protein>
<dbReference type="HOGENOM" id="CLU_2397551_0_0_5"/>
<feature type="domain" description="N-acetyltransferase" evidence="1">
    <location>
        <begin position="36"/>
        <end position="92"/>
    </location>
</feature>
<reference evidence="2 3" key="1">
    <citation type="journal article" date="2013" name="Genome Announc.">
        <title>Draft Genome Sequence of Rhizobium mesoamericanum STM3625, a Nitrogen-Fixing Symbiont of Mimosa pudica Isolated in French Guiana (South America).</title>
        <authorList>
            <person name="Moulin L."/>
            <person name="Mornico D."/>
            <person name="Melkonian R."/>
            <person name="Klonowska A."/>
        </authorList>
    </citation>
    <scope>NUCLEOTIDE SEQUENCE [LARGE SCALE GENOMIC DNA]</scope>
    <source>
        <strain evidence="2 3">STM3625</strain>
    </source>
</reference>